<sequence length="59" mass="6730">MVYNVIQLIGTAIIVVSILFSFRKKKQNEDKIVKWTIVLCFIGAMISLGSTIAQFYFTK</sequence>
<dbReference type="RefSeq" id="WP_135347481.1">
    <property type="nucleotide sequence ID" value="NZ_SRJD01000003.1"/>
</dbReference>
<proteinExistence type="predicted"/>
<keyword evidence="1" id="KW-1133">Transmembrane helix</keyword>
<keyword evidence="3" id="KW-1185">Reference proteome</keyword>
<evidence type="ECO:0000313" key="2">
    <source>
        <dbReference type="EMBL" id="TGA99458.1"/>
    </source>
</evidence>
<reference evidence="2 3" key="1">
    <citation type="journal article" date="2015" name="Int. J. Syst. Evol. Microbiol.">
        <title>Sporolactobacillus shoreae sp. nov. and Sporolactobacillus spathodeae sp. nov., two spore-forming lactic acid bacteria isolated from tree barks in Thailand.</title>
        <authorList>
            <person name="Thamacharoensuk T."/>
            <person name="Kitahara M."/>
            <person name="Ohkuma M."/>
            <person name="Thongchul N."/>
            <person name="Tanasupawat S."/>
        </authorList>
    </citation>
    <scope>NUCLEOTIDE SEQUENCE [LARGE SCALE GENOMIC DNA]</scope>
    <source>
        <strain evidence="2 3">BK92</strain>
    </source>
</reference>
<dbReference type="EMBL" id="SRJD01000003">
    <property type="protein sequence ID" value="TGA99458.1"/>
    <property type="molecule type" value="Genomic_DNA"/>
</dbReference>
<name>A0A4Z0GS56_9BACL</name>
<evidence type="ECO:0000256" key="1">
    <source>
        <dbReference type="SAM" id="Phobius"/>
    </source>
</evidence>
<gene>
    <name evidence="2" type="ORF">E4665_03805</name>
</gene>
<feature type="transmembrane region" description="Helical" evidence="1">
    <location>
        <begin position="6"/>
        <end position="23"/>
    </location>
</feature>
<dbReference type="AlphaFoldDB" id="A0A4Z0GS56"/>
<organism evidence="2 3">
    <name type="scientific">Sporolactobacillus shoreae</name>
    <dbReference type="NCBI Taxonomy" id="1465501"/>
    <lineage>
        <taxon>Bacteria</taxon>
        <taxon>Bacillati</taxon>
        <taxon>Bacillota</taxon>
        <taxon>Bacilli</taxon>
        <taxon>Bacillales</taxon>
        <taxon>Sporolactobacillaceae</taxon>
        <taxon>Sporolactobacillus</taxon>
    </lineage>
</organism>
<keyword evidence="1" id="KW-0472">Membrane</keyword>
<evidence type="ECO:0000313" key="3">
    <source>
        <dbReference type="Proteomes" id="UP000298347"/>
    </source>
</evidence>
<feature type="transmembrane region" description="Helical" evidence="1">
    <location>
        <begin position="35"/>
        <end position="57"/>
    </location>
</feature>
<accession>A0A4Z0GS56</accession>
<keyword evidence="1" id="KW-0812">Transmembrane</keyword>
<dbReference type="Proteomes" id="UP000298347">
    <property type="component" value="Unassembled WGS sequence"/>
</dbReference>
<protein>
    <submittedName>
        <fullName evidence="2">Uncharacterized protein</fullName>
    </submittedName>
</protein>
<comment type="caution">
    <text evidence="2">The sequence shown here is derived from an EMBL/GenBank/DDBJ whole genome shotgun (WGS) entry which is preliminary data.</text>
</comment>